<feature type="region of interest" description="Disordered" evidence="1">
    <location>
        <begin position="1"/>
        <end position="22"/>
    </location>
</feature>
<reference evidence="3 4" key="1">
    <citation type="submission" date="2019-05" db="EMBL/GenBank/DDBJ databases">
        <title>Emergence of the Ug99 lineage of the wheat stem rust pathogen through somatic hybridization.</title>
        <authorList>
            <person name="Li F."/>
            <person name="Upadhyaya N.M."/>
            <person name="Sperschneider J."/>
            <person name="Matny O."/>
            <person name="Nguyen-Phuc H."/>
            <person name="Mago R."/>
            <person name="Raley C."/>
            <person name="Miller M.E."/>
            <person name="Silverstein K.A.T."/>
            <person name="Henningsen E."/>
            <person name="Hirsch C.D."/>
            <person name="Visser B."/>
            <person name="Pretorius Z.A."/>
            <person name="Steffenson B.J."/>
            <person name="Schwessinger B."/>
            <person name="Dodds P.N."/>
            <person name="Figueroa M."/>
        </authorList>
    </citation>
    <scope>NUCLEOTIDE SEQUENCE [LARGE SCALE GENOMIC DNA]</scope>
    <source>
        <strain evidence="3 4">Ug99</strain>
    </source>
</reference>
<feature type="transmembrane region" description="Helical" evidence="2">
    <location>
        <begin position="133"/>
        <end position="154"/>
    </location>
</feature>
<comment type="caution">
    <text evidence="3">The sequence shown here is derived from an EMBL/GenBank/DDBJ whole genome shotgun (WGS) entry which is preliminary data.</text>
</comment>
<accession>A0A5B0QGV3</accession>
<dbReference type="Proteomes" id="UP000325313">
    <property type="component" value="Unassembled WGS sequence"/>
</dbReference>
<gene>
    <name evidence="3" type="ORF">PGTUg99_020665</name>
</gene>
<dbReference type="EMBL" id="VDEP01000278">
    <property type="protein sequence ID" value="KAA1112411.1"/>
    <property type="molecule type" value="Genomic_DNA"/>
</dbReference>
<keyword evidence="2" id="KW-0472">Membrane</keyword>
<keyword evidence="2" id="KW-1133">Transmembrane helix</keyword>
<feature type="transmembrane region" description="Helical" evidence="2">
    <location>
        <begin position="190"/>
        <end position="211"/>
    </location>
</feature>
<name>A0A5B0QGV3_PUCGR</name>
<evidence type="ECO:0000313" key="3">
    <source>
        <dbReference type="EMBL" id="KAA1112411.1"/>
    </source>
</evidence>
<proteinExistence type="predicted"/>
<evidence type="ECO:0000313" key="4">
    <source>
        <dbReference type="Proteomes" id="UP000325313"/>
    </source>
</evidence>
<keyword evidence="2" id="KW-0812">Transmembrane</keyword>
<organism evidence="3 4">
    <name type="scientific">Puccinia graminis f. sp. tritici</name>
    <dbReference type="NCBI Taxonomy" id="56615"/>
    <lineage>
        <taxon>Eukaryota</taxon>
        <taxon>Fungi</taxon>
        <taxon>Dikarya</taxon>
        <taxon>Basidiomycota</taxon>
        <taxon>Pucciniomycotina</taxon>
        <taxon>Pucciniomycetes</taxon>
        <taxon>Pucciniales</taxon>
        <taxon>Pucciniaceae</taxon>
        <taxon>Puccinia</taxon>
    </lineage>
</organism>
<dbReference type="AlphaFoldDB" id="A0A5B0QGV3"/>
<feature type="compositionally biased region" description="Low complexity" evidence="1">
    <location>
        <begin position="1"/>
        <end position="18"/>
    </location>
</feature>
<sequence>MSTSLPELPPSSSSSPPLVGTPLVNNSHRRSFSVSSLSQNAYYHLYHSLPSTPRLSLPLHRTSIIDQATSTHSNHQIIIIALKKLIVVFASVHSVISTASLALALIRRSRATKRGETRSLWNVMRTVWSDEKITRLAAFLGGYSALWTLAFPALSKLRRPDPGAESEPSAGQINSAPAPPSILDRHRLQLAQFLADWAAAIAGAIAGLALLAQSKQERVNLAPNIFCRSVPV</sequence>
<protein>
    <submittedName>
        <fullName evidence="3">Uncharacterized protein</fullName>
    </submittedName>
</protein>
<evidence type="ECO:0000256" key="2">
    <source>
        <dbReference type="SAM" id="Phobius"/>
    </source>
</evidence>
<evidence type="ECO:0000256" key="1">
    <source>
        <dbReference type="SAM" id="MobiDB-lite"/>
    </source>
</evidence>
<feature type="transmembrane region" description="Helical" evidence="2">
    <location>
        <begin position="85"/>
        <end position="106"/>
    </location>
</feature>